<evidence type="ECO:0000313" key="4">
    <source>
        <dbReference type="Proteomes" id="UP000436801"/>
    </source>
</evidence>
<keyword evidence="3" id="KW-1185">Reference proteome</keyword>
<dbReference type="GO" id="GO:0003677">
    <property type="term" value="F:DNA binding"/>
    <property type="evidence" value="ECO:0007669"/>
    <property type="project" value="InterPro"/>
</dbReference>
<evidence type="ECO:0000313" key="2">
    <source>
        <dbReference type="EMBL" id="SDF98554.1"/>
    </source>
</evidence>
<evidence type="ECO:0000313" key="1">
    <source>
        <dbReference type="EMBL" id="MWC44970.1"/>
    </source>
</evidence>
<dbReference type="PANTHER" id="PTHR33988">
    <property type="entry name" value="ENDORIBONUCLEASE MAZF-RELATED"/>
    <property type="match status" value="1"/>
</dbReference>
<reference evidence="2 3" key="1">
    <citation type="submission" date="2016-10" db="EMBL/GenBank/DDBJ databases">
        <authorList>
            <person name="Varghese N."/>
            <person name="Submissions S."/>
        </authorList>
    </citation>
    <scope>NUCLEOTIDE SEQUENCE [LARGE SCALE GENOMIC DNA]</scope>
    <source>
        <strain evidence="2 3">S7-754</strain>
    </source>
</reference>
<dbReference type="Proteomes" id="UP000436801">
    <property type="component" value="Unassembled WGS sequence"/>
</dbReference>
<dbReference type="EMBL" id="FNBI01000008">
    <property type="protein sequence ID" value="SDF98554.1"/>
    <property type="molecule type" value="Genomic_DNA"/>
</dbReference>
<protein>
    <submittedName>
        <fullName evidence="1">Type II toxin-antitoxin system PemK/MazF family toxin</fullName>
    </submittedName>
    <submittedName>
        <fullName evidence="2">mRNA interferase MazF</fullName>
    </submittedName>
</protein>
<dbReference type="Gene3D" id="2.30.30.110">
    <property type="match status" value="1"/>
</dbReference>
<dbReference type="AlphaFoldDB" id="A0A1G7QJ61"/>
<evidence type="ECO:0000313" key="3">
    <source>
        <dbReference type="Proteomes" id="UP000323502"/>
    </source>
</evidence>
<dbReference type="RefSeq" id="WP_112382795.1">
    <property type="nucleotide sequence ID" value="NZ_CP178397.1"/>
</dbReference>
<proteinExistence type="predicted"/>
<reference evidence="1 4" key="2">
    <citation type="submission" date="2019-12" db="EMBL/GenBank/DDBJ databases">
        <authorList>
            <person name="Zheng J."/>
        </authorList>
    </citation>
    <scope>NUCLEOTIDE SEQUENCE [LARGE SCALE GENOMIC DNA]</scope>
    <source>
        <strain evidence="1 4">DSM 27347</strain>
    </source>
</reference>
<dbReference type="GO" id="GO:0016075">
    <property type="term" value="P:rRNA catabolic process"/>
    <property type="evidence" value="ECO:0007669"/>
    <property type="project" value="TreeGrafter"/>
</dbReference>
<dbReference type="Pfam" id="PF02452">
    <property type="entry name" value="PemK_toxin"/>
    <property type="match status" value="1"/>
</dbReference>
<dbReference type="OrthoDB" id="3196747at2"/>
<accession>A0A1G7QJ61</accession>
<dbReference type="SUPFAM" id="SSF50118">
    <property type="entry name" value="Cell growth inhibitor/plasmid maintenance toxic component"/>
    <property type="match status" value="1"/>
</dbReference>
<dbReference type="GO" id="GO:0004521">
    <property type="term" value="F:RNA endonuclease activity"/>
    <property type="evidence" value="ECO:0007669"/>
    <property type="project" value="TreeGrafter"/>
</dbReference>
<gene>
    <name evidence="1" type="ORF">GQR91_15200</name>
    <name evidence="2" type="ORF">SAMN05216557_108133</name>
</gene>
<sequence length="109" mass="12011">MKISHGAIVLAGTGEEGGDHRPFLVVQSDLYNETHNTITLCPMTSVVGGEALFRVAFSPREHTGLTVECEVQCDKILSVPRGRIVKVLGHASPTRMEQVDQALRRWLML</sequence>
<organism evidence="2 3">
    <name type="scientific">Sphingomonas carotinifaciens</name>
    <dbReference type="NCBI Taxonomy" id="1166323"/>
    <lineage>
        <taxon>Bacteria</taxon>
        <taxon>Pseudomonadati</taxon>
        <taxon>Pseudomonadota</taxon>
        <taxon>Alphaproteobacteria</taxon>
        <taxon>Sphingomonadales</taxon>
        <taxon>Sphingomonadaceae</taxon>
        <taxon>Sphingomonas</taxon>
    </lineage>
</organism>
<dbReference type="EMBL" id="WSUT01000005">
    <property type="protein sequence ID" value="MWC44970.1"/>
    <property type="molecule type" value="Genomic_DNA"/>
</dbReference>
<dbReference type="InterPro" id="IPR003477">
    <property type="entry name" value="PemK-like"/>
</dbReference>
<dbReference type="Proteomes" id="UP000323502">
    <property type="component" value="Unassembled WGS sequence"/>
</dbReference>
<name>A0A1G7QJ61_9SPHN</name>
<dbReference type="GO" id="GO:0006402">
    <property type="term" value="P:mRNA catabolic process"/>
    <property type="evidence" value="ECO:0007669"/>
    <property type="project" value="TreeGrafter"/>
</dbReference>
<dbReference type="InterPro" id="IPR011067">
    <property type="entry name" value="Plasmid_toxin/cell-grow_inhib"/>
</dbReference>